<name>A0A9D1HEH9_9FIRM</name>
<keyword evidence="1" id="KW-0446">Lipid-binding</keyword>
<protein>
    <submittedName>
        <fullName evidence="2">DegV family protein</fullName>
    </submittedName>
</protein>
<reference evidence="2" key="2">
    <citation type="journal article" date="2021" name="PeerJ">
        <title>Extensive microbial diversity within the chicken gut microbiome revealed by metagenomics and culture.</title>
        <authorList>
            <person name="Gilroy R."/>
            <person name="Ravi A."/>
            <person name="Getino M."/>
            <person name="Pursley I."/>
            <person name="Horton D.L."/>
            <person name="Alikhan N.F."/>
            <person name="Baker D."/>
            <person name="Gharbi K."/>
            <person name="Hall N."/>
            <person name="Watson M."/>
            <person name="Adriaenssens E.M."/>
            <person name="Foster-Nyarko E."/>
            <person name="Jarju S."/>
            <person name="Secka A."/>
            <person name="Antonio M."/>
            <person name="Oren A."/>
            <person name="Chaudhuri R.R."/>
            <person name="La Ragione R."/>
            <person name="Hildebrand F."/>
            <person name="Pallen M.J."/>
        </authorList>
    </citation>
    <scope>NUCLEOTIDE SEQUENCE</scope>
    <source>
        <strain evidence="2">CHK187-14744</strain>
    </source>
</reference>
<dbReference type="NCBIfam" id="TIGR00762">
    <property type="entry name" value="DegV"/>
    <property type="match status" value="1"/>
</dbReference>
<dbReference type="PANTHER" id="PTHR33434:SF2">
    <property type="entry name" value="FATTY ACID-BINDING PROTEIN TM_1468"/>
    <property type="match status" value="1"/>
</dbReference>
<dbReference type="Pfam" id="PF02645">
    <property type="entry name" value="DegV"/>
    <property type="match status" value="1"/>
</dbReference>
<dbReference type="InterPro" id="IPR050270">
    <property type="entry name" value="DegV_domain_contain"/>
</dbReference>
<evidence type="ECO:0000256" key="1">
    <source>
        <dbReference type="ARBA" id="ARBA00023121"/>
    </source>
</evidence>
<evidence type="ECO:0000313" key="3">
    <source>
        <dbReference type="Proteomes" id="UP000824164"/>
    </source>
</evidence>
<evidence type="ECO:0000313" key="2">
    <source>
        <dbReference type="EMBL" id="HIU01703.1"/>
    </source>
</evidence>
<dbReference type="EMBL" id="DVLT01000002">
    <property type="protein sequence ID" value="HIU01703.1"/>
    <property type="molecule type" value="Genomic_DNA"/>
</dbReference>
<comment type="caution">
    <text evidence="2">The sequence shown here is derived from an EMBL/GenBank/DDBJ whole genome shotgun (WGS) entry which is preliminary data.</text>
</comment>
<reference evidence="2" key="1">
    <citation type="submission" date="2020-10" db="EMBL/GenBank/DDBJ databases">
        <authorList>
            <person name="Gilroy R."/>
        </authorList>
    </citation>
    <scope>NUCLEOTIDE SEQUENCE</scope>
    <source>
        <strain evidence="2">CHK187-14744</strain>
    </source>
</reference>
<dbReference type="GO" id="GO:0008289">
    <property type="term" value="F:lipid binding"/>
    <property type="evidence" value="ECO:0007669"/>
    <property type="project" value="UniProtKB-KW"/>
</dbReference>
<dbReference type="PANTHER" id="PTHR33434">
    <property type="entry name" value="DEGV DOMAIN-CONTAINING PROTEIN DR_1986-RELATED"/>
    <property type="match status" value="1"/>
</dbReference>
<dbReference type="Proteomes" id="UP000824164">
    <property type="component" value="Unassembled WGS sequence"/>
</dbReference>
<accession>A0A9D1HEH9</accession>
<dbReference type="SUPFAM" id="SSF82549">
    <property type="entry name" value="DAK1/DegV-like"/>
    <property type="match status" value="1"/>
</dbReference>
<dbReference type="InterPro" id="IPR043168">
    <property type="entry name" value="DegV_C"/>
</dbReference>
<dbReference type="Gene3D" id="3.40.50.10170">
    <property type="match status" value="1"/>
</dbReference>
<dbReference type="PROSITE" id="PS51482">
    <property type="entry name" value="DEGV"/>
    <property type="match status" value="1"/>
</dbReference>
<sequence>MAKIAVVTDSNSGLSQEQAKKLGIYVIPMPFNIDDRTYYDGIDLDEKTFYERQVADADITTSQPAPGYVTDLWDKLLKDYDQILHMPMSSGLSSTCATAKMLAEDYDGRVFVVDNQRISITLLISVLEALELISYGMTADEIKNILEREGKESGIYLMVDTLKYLKKGGRITPAAAALGTLLRLKPVLQIQGDKLDALAKARTVKQAKNIIIEAMQKDMEKRLEDSIHGEKAVIQLAHTQNIEMAIELRSDLEKLFPDQKMPVVALSLSVATHVGPGVFAAGWTRKVPEIMERNPGFYLDK</sequence>
<gene>
    <name evidence="2" type="ORF">IAB63_00435</name>
</gene>
<proteinExistence type="predicted"/>
<dbReference type="Gene3D" id="3.30.1180.10">
    <property type="match status" value="1"/>
</dbReference>
<organism evidence="2 3">
    <name type="scientific">Candidatus Onthocola gallistercoris</name>
    <dbReference type="NCBI Taxonomy" id="2840876"/>
    <lineage>
        <taxon>Bacteria</taxon>
        <taxon>Bacillati</taxon>
        <taxon>Bacillota</taxon>
        <taxon>Bacilli</taxon>
        <taxon>Candidatus Onthocola</taxon>
    </lineage>
</organism>
<dbReference type="InterPro" id="IPR003797">
    <property type="entry name" value="DegV"/>
</dbReference>
<dbReference type="AlphaFoldDB" id="A0A9D1HEH9"/>